<name>A0A160IS09_9BACL</name>
<dbReference type="RefSeq" id="WP_066399253.1">
    <property type="nucleotide sequence ID" value="NZ_CP015378.1"/>
</dbReference>
<feature type="chain" id="PRO_5007816679" evidence="1">
    <location>
        <begin position="24"/>
        <end position="166"/>
    </location>
</feature>
<evidence type="ECO:0000313" key="3">
    <source>
        <dbReference type="Proteomes" id="UP000076623"/>
    </source>
</evidence>
<dbReference type="EMBL" id="CP015378">
    <property type="protein sequence ID" value="ANC79080.1"/>
    <property type="molecule type" value="Genomic_DNA"/>
</dbReference>
<organism evidence="2 3">
    <name type="scientific">Fictibacillus phosphorivorans</name>
    <dbReference type="NCBI Taxonomy" id="1221500"/>
    <lineage>
        <taxon>Bacteria</taxon>
        <taxon>Bacillati</taxon>
        <taxon>Bacillota</taxon>
        <taxon>Bacilli</taxon>
        <taxon>Bacillales</taxon>
        <taxon>Fictibacillaceae</taxon>
        <taxon>Fictibacillus</taxon>
    </lineage>
</organism>
<gene>
    <name evidence="2" type="ORF">ABE65_020645</name>
</gene>
<feature type="signal peptide" evidence="1">
    <location>
        <begin position="1"/>
        <end position="23"/>
    </location>
</feature>
<dbReference type="AlphaFoldDB" id="A0A160IS09"/>
<reference evidence="2 3" key="1">
    <citation type="submission" date="2016-04" db="EMBL/GenBank/DDBJ databases">
        <title>Complete genome sequence of Fictibacillus phosphorivorans G25-29, a strain toxic to nematodes.</title>
        <authorList>
            <person name="Zheng Z."/>
        </authorList>
    </citation>
    <scope>NUCLEOTIDE SEQUENCE [LARGE SCALE GENOMIC DNA]</scope>
    <source>
        <strain evidence="2 3">G25-29</strain>
    </source>
</reference>
<evidence type="ECO:0000256" key="1">
    <source>
        <dbReference type="SAM" id="SignalP"/>
    </source>
</evidence>
<keyword evidence="3" id="KW-1185">Reference proteome</keyword>
<dbReference type="Proteomes" id="UP000076623">
    <property type="component" value="Chromosome"/>
</dbReference>
<keyword evidence="1" id="KW-0732">Signal</keyword>
<dbReference type="KEGG" id="fpn:ABE65_020645"/>
<sequence>MKKFIPLALAFSVLTSGAITVSAANQEKIQVESHKRGQHFKQMKNFEEQVHKANALKIERLEIQKEIVKKKDQLFDLHVKAGEKNVKEKRSSHKAGWQEMKQIHQELRTLQSQAHETKKAMHDAFRANNEKLALEKMNQWLSLNEKINNKLSEKSAKLDEVLAKHK</sequence>
<dbReference type="STRING" id="1221500.ABE65_020645"/>
<evidence type="ECO:0000313" key="2">
    <source>
        <dbReference type="EMBL" id="ANC79080.1"/>
    </source>
</evidence>
<proteinExistence type="predicted"/>
<accession>A0A160IS09</accession>
<protein>
    <submittedName>
        <fullName evidence="2">Uncharacterized protein</fullName>
    </submittedName>
</protein>